<dbReference type="EMBL" id="JBHTHU010000005">
    <property type="protein sequence ID" value="MFD0750139.1"/>
    <property type="molecule type" value="Genomic_DNA"/>
</dbReference>
<proteinExistence type="predicted"/>
<dbReference type="CDD" id="cd00093">
    <property type="entry name" value="HTH_XRE"/>
    <property type="match status" value="1"/>
</dbReference>
<dbReference type="Pfam" id="PF01381">
    <property type="entry name" value="HTH_3"/>
    <property type="match status" value="1"/>
</dbReference>
<keyword evidence="1" id="KW-1133">Transmembrane helix</keyword>
<feature type="domain" description="HTH cro/C1-type" evidence="2">
    <location>
        <begin position="21"/>
        <end position="75"/>
    </location>
</feature>
<evidence type="ECO:0000259" key="2">
    <source>
        <dbReference type="PROSITE" id="PS50943"/>
    </source>
</evidence>
<gene>
    <name evidence="3" type="ORF">ACFQZS_08305</name>
</gene>
<feature type="transmembrane region" description="Helical" evidence="1">
    <location>
        <begin position="129"/>
        <end position="148"/>
    </location>
</feature>
<evidence type="ECO:0000256" key="1">
    <source>
        <dbReference type="SAM" id="Phobius"/>
    </source>
</evidence>
<comment type="caution">
    <text evidence="3">The sequence shown here is derived from an EMBL/GenBank/DDBJ whole genome shotgun (WGS) entry which is preliminary data.</text>
</comment>
<dbReference type="Gene3D" id="1.10.260.40">
    <property type="entry name" value="lambda repressor-like DNA-binding domains"/>
    <property type="match status" value="1"/>
</dbReference>
<evidence type="ECO:0000313" key="3">
    <source>
        <dbReference type="EMBL" id="MFD0750139.1"/>
    </source>
</evidence>
<dbReference type="Proteomes" id="UP001596958">
    <property type="component" value="Unassembled WGS sequence"/>
</dbReference>
<organism evidence="3 4">
    <name type="scientific">Mucilaginibacter calamicampi</name>
    <dbReference type="NCBI Taxonomy" id="1302352"/>
    <lineage>
        <taxon>Bacteria</taxon>
        <taxon>Pseudomonadati</taxon>
        <taxon>Bacteroidota</taxon>
        <taxon>Sphingobacteriia</taxon>
        <taxon>Sphingobacteriales</taxon>
        <taxon>Sphingobacteriaceae</taxon>
        <taxon>Mucilaginibacter</taxon>
    </lineage>
</organism>
<dbReference type="PROSITE" id="PS50943">
    <property type="entry name" value="HTH_CROC1"/>
    <property type="match status" value="1"/>
</dbReference>
<dbReference type="InterPro" id="IPR010982">
    <property type="entry name" value="Lambda_DNA-bd_dom_sf"/>
</dbReference>
<dbReference type="InterPro" id="IPR001387">
    <property type="entry name" value="Cro/C1-type_HTH"/>
</dbReference>
<name>A0ABW2YV52_9SPHI</name>
<keyword evidence="1" id="KW-0472">Membrane</keyword>
<accession>A0ABW2YV52</accession>
<sequence length="149" mass="16497">MSLNVITEISSLTPAQTAGIVKKGRLEKPLTQKELADLSGISLRSLQRIENAEVLPRLYTLRLLAKHINLDISSSSQSSPVSEASIAIPLKPNLARKWILSISSLVFIVLSFSAFVIQSPTFPENLFETVNMVRAGCIIYTVILYNIWK</sequence>
<dbReference type="SMART" id="SM00530">
    <property type="entry name" value="HTH_XRE"/>
    <property type="match status" value="1"/>
</dbReference>
<dbReference type="RefSeq" id="WP_377099129.1">
    <property type="nucleotide sequence ID" value="NZ_JBHTHU010000005.1"/>
</dbReference>
<protein>
    <submittedName>
        <fullName evidence="3">Helix-turn-helix transcriptional regulator</fullName>
    </submittedName>
</protein>
<evidence type="ECO:0000313" key="4">
    <source>
        <dbReference type="Proteomes" id="UP001596958"/>
    </source>
</evidence>
<keyword evidence="4" id="KW-1185">Reference proteome</keyword>
<feature type="transmembrane region" description="Helical" evidence="1">
    <location>
        <begin position="98"/>
        <end position="117"/>
    </location>
</feature>
<reference evidence="4" key="1">
    <citation type="journal article" date="2019" name="Int. J. Syst. Evol. Microbiol.">
        <title>The Global Catalogue of Microorganisms (GCM) 10K type strain sequencing project: providing services to taxonomists for standard genome sequencing and annotation.</title>
        <authorList>
            <consortium name="The Broad Institute Genomics Platform"/>
            <consortium name="The Broad Institute Genome Sequencing Center for Infectious Disease"/>
            <person name="Wu L."/>
            <person name="Ma J."/>
        </authorList>
    </citation>
    <scope>NUCLEOTIDE SEQUENCE [LARGE SCALE GENOMIC DNA]</scope>
    <source>
        <strain evidence="4">CCUG 63418</strain>
    </source>
</reference>
<keyword evidence="1" id="KW-0812">Transmembrane</keyword>
<dbReference type="SUPFAM" id="SSF47413">
    <property type="entry name" value="lambda repressor-like DNA-binding domains"/>
    <property type="match status" value="1"/>
</dbReference>